<dbReference type="FunFam" id="3.40.50.1110:FF:000003">
    <property type="entry name" value="GDSL esterase/lipase APG"/>
    <property type="match status" value="1"/>
</dbReference>
<proteinExistence type="inferred from homology"/>
<dbReference type="InterPro" id="IPR050592">
    <property type="entry name" value="GDSL_lipolytic_enzyme"/>
</dbReference>
<evidence type="ECO:0000313" key="3">
    <source>
        <dbReference type="EnsemblPlants" id="Kaladp0095s0668.1.v1.1"/>
    </source>
</evidence>
<dbReference type="Gramene" id="Kaladp0095s0668.1.v1.1">
    <property type="protein sequence ID" value="Kaladp0095s0668.1.v1.1"/>
    <property type="gene ID" value="Kaladp0095s0668.v1.1"/>
</dbReference>
<dbReference type="Proteomes" id="UP000594263">
    <property type="component" value="Unplaced"/>
</dbReference>
<keyword evidence="2" id="KW-0732">Signal</keyword>
<dbReference type="PANTHER" id="PTHR45642:SF150">
    <property type="entry name" value="GDSL ESTERASE_LIPASE EXL3"/>
    <property type="match status" value="1"/>
</dbReference>
<dbReference type="SUPFAM" id="SSF52266">
    <property type="entry name" value="SGNH hydrolase"/>
    <property type="match status" value="1"/>
</dbReference>
<reference evidence="3" key="1">
    <citation type="submission" date="2021-01" db="UniProtKB">
        <authorList>
            <consortium name="EnsemblPlants"/>
        </authorList>
    </citation>
    <scope>IDENTIFICATION</scope>
</reference>
<keyword evidence="4" id="KW-1185">Reference proteome</keyword>
<protein>
    <recommendedName>
        <fullName evidence="5">GDSL esterase/lipase EXL3</fullName>
    </recommendedName>
</protein>
<dbReference type="GO" id="GO:0006629">
    <property type="term" value="P:lipid metabolic process"/>
    <property type="evidence" value="ECO:0007669"/>
    <property type="project" value="InterPro"/>
</dbReference>
<dbReference type="GO" id="GO:0016298">
    <property type="term" value="F:lipase activity"/>
    <property type="evidence" value="ECO:0007669"/>
    <property type="project" value="InterPro"/>
</dbReference>
<dbReference type="InterPro" id="IPR035669">
    <property type="entry name" value="SGNH_plant_lipase-like"/>
</dbReference>
<dbReference type="PANTHER" id="PTHR45642">
    <property type="entry name" value="GDSL ESTERASE/LIPASE EXL3"/>
    <property type="match status" value="1"/>
</dbReference>
<evidence type="ECO:0008006" key="5">
    <source>
        <dbReference type="Google" id="ProtNLM"/>
    </source>
</evidence>
<accession>A0A7N0V3V5</accession>
<name>A0A7N0V3V5_KALFE</name>
<dbReference type="AlphaFoldDB" id="A0A7N0V3V5"/>
<dbReference type="EnsemblPlants" id="Kaladp0095s0668.1.v1.1">
    <property type="protein sequence ID" value="Kaladp0095s0668.1.v1.1"/>
    <property type="gene ID" value="Kaladp0095s0668.v1.1"/>
</dbReference>
<dbReference type="CDD" id="cd01837">
    <property type="entry name" value="SGNH_plant_lipase_like"/>
    <property type="match status" value="1"/>
</dbReference>
<feature type="signal peptide" evidence="2">
    <location>
        <begin position="1"/>
        <end position="46"/>
    </location>
</feature>
<comment type="similarity">
    <text evidence="1">Belongs to the 'GDSL' lipolytic enzyme family.</text>
</comment>
<dbReference type="Gene3D" id="3.40.50.1110">
    <property type="entry name" value="SGNH hydrolase"/>
    <property type="match status" value="1"/>
</dbReference>
<evidence type="ECO:0000313" key="4">
    <source>
        <dbReference type="Proteomes" id="UP000594263"/>
    </source>
</evidence>
<dbReference type="InterPro" id="IPR001087">
    <property type="entry name" value="GDSL"/>
</dbReference>
<dbReference type="InterPro" id="IPR036514">
    <property type="entry name" value="SGNH_hydro_sf"/>
</dbReference>
<dbReference type="Pfam" id="PF00657">
    <property type="entry name" value="Lipase_GDSL"/>
    <property type="match status" value="1"/>
</dbReference>
<dbReference type="InterPro" id="IPR008265">
    <property type="entry name" value="Lipase_GDSL_AS"/>
</dbReference>
<dbReference type="PROSITE" id="PS01098">
    <property type="entry name" value="LIPASE_GDSL_SER"/>
    <property type="match status" value="1"/>
</dbReference>
<dbReference type="OMA" id="DMIADPG"/>
<sequence>MQPSLNLCCLILPPSLRCSSLHHHFRISLLVVLLLCAECNIMAAEAKIVLPGNETIPAVLIFGDSIVDAGNNNNLKSAIKANFLPYGRDFEGGVPTGRFCNGRVPSDMIASELGIKDTVPAYLDPDLKPEDLLTGVTFASGGAGYDPLTPTLVSVISLTQQLEYFKEYKTKLTKLVGENQTDYIVSKSLYLVVAGSDDIANTYFISRIRQFQYDVPTYTSFLADQASDYYKKLYDLGARRIGVFNAPPLGCLPSQRTLAGGLARNCAEDYNNAAQLYNSKLSSKINSLNKELPHVRIVYIDIYAPLLDLIESPDKYGFKIADKGCCGTGKIEVVVLCNQFSPFTCSDASSYVFWDSYHPTEEAYGTLLPTLVRKYVNDFFCGDKLC</sequence>
<evidence type="ECO:0000256" key="2">
    <source>
        <dbReference type="SAM" id="SignalP"/>
    </source>
</evidence>
<feature type="chain" id="PRO_5029582601" description="GDSL esterase/lipase EXL3" evidence="2">
    <location>
        <begin position="47"/>
        <end position="386"/>
    </location>
</feature>
<organism evidence="3 4">
    <name type="scientific">Kalanchoe fedtschenkoi</name>
    <name type="common">Lavender scallops</name>
    <name type="synonym">South American air plant</name>
    <dbReference type="NCBI Taxonomy" id="63787"/>
    <lineage>
        <taxon>Eukaryota</taxon>
        <taxon>Viridiplantae</taxon>
        <taxon>Streptophyta</taxon>
        <taxon>Embryophyta</taxon>
        <taxon>Tracheophyta</taxon>
        <taxon>Spermatophyta</taxon>
        <taxon>Magnoliopsida</taxon>
        <taxon>eudicotyledons</taxon>
        <taxon>Gunneridae</taxon>
        <taxon>Pentapetalae</taxon>
        <taxon>Saxifragales</taxon>
        <taxon>Crassulaceae</taxon>
        <taxon>Kalanchoe</taxon>
    </lineage>
</organism>
<evidence type="ECO:0000256" key="1">
    <source>
        <dbReference type="ARBA" id="ARBA00008668"/>
    </source>
</evidence>